<dbReference type="PANTHER" id="PTHR46060:SF2">
    <property type="entry name" value="HISTONE-LYSINE N-METHYLTRANSFERASE SETMAR"/>
    <property type="match status" value="1"/>
</dbReference>
<dbReference type="Pfam" id="PF17906">
    <property type="entry name" value="HTH_48"/>
    <property type="match status" value="1"/>
</dbReference>
<dbReference type="AlphaFoldDB" id="A0A7J7X5H3"/>
<dbReference type="Proteomes" id="UP000585614">
    <property type="component" value="Unassembled WGS sequence"/>
</dbReference>
<dbReference type="Gene3D" id="3.30.420.10">
    <property type="entry name" value="Ribonuclease H-like superfamily/Ribonuclease H"/>
    <property type="match status" value="1"/>
</dbReference>
<dbReference type="GO" id="GO:0035861">
    <property type="term" value="C:site of double-strand break"/>
    <property type="evidence" value="ECO:0007669"/>
    <property type="project" value="TreeGrafter"/>
</dbReference>
<dbReference type="GO" id="GO:0044547">
    <property type="term" value="F:DNA topoisomerase binding"/>
    <property type="evidence" value="ECO:0007669"/>
    <property type="project" value="TreeGrafter"/>
</dbReference>
<accession>A0A7J7X5H3</accession>
<evidence type="ECO:0000313" key="2">
    <source>
        <dbReference type="EMBL" id="KAF6344935.1"/>
    </source>
</evidence>
<dbReference type="Gene3D" id="1.10.10.1450">
    <property type="match status" value="1"/>
</dbReference>
<dbReference type="GO" id="GO:0000729">
    <property type="term" value="P:DNA double-strand break processing"/>
    <property type="evidence" value="ECO:0007669"/>
    <property type="project" value="TreeGrafter"/>
</dbReference>
<gene>
    <name evidence="2" type="ORF">mRhiFer1_010299</name>
</gene>
<evidence type="ECO:0000259" key="1">
    <source>
        <dbReference type="Pfam" id="PF17906"/>
    </source>
</evidence>
<dbReference type="GO" id="GO:0000014">
    <property type="term" value="F:single-stranded DNA endodeoxyribonuclease activity"/>
    <property type="evidence" value="ECO:0007669"/>
    <property type="project" value="TreeGrafter"/>
</dbReference>
<dbReference type="Gene3D" id="1.10.10.10">
    <property type="entry name" value="Winged helix-like DNA-binding domain superfamily/Winged helix DNA-binding domain"/>
    <property type="match status" value="1"/>
</dbReference>
<reference evidence="2 3" key="1">
    <citation type="journal article" date="2020" name="Nature">
        <title>Six reference-quality genomes reveal evolution of bat adaptations.</title>
        <authorList>
            <person name="Jebb D."/>
            <person name="Huang Z."/>
            <person name="Pippel M."/>
            <person name="Hughes G.M."/>
            <person name="Lavrichenko K."/>
            <person name="Devanna P."/>
            <person name="Winkler S."/>
            <person name="Jermiin L.S."/>
            <person name="Skirmuntt E.C."/>
            <person name="Katzourakis A."/>
            <person name="Burkitt-Gray L."/>
            <person name="Ray D.A."/>
            <person name="Sullivan K.A.M."/>
            <person name="Roscito J.G."/>
            <person name="Kirilenko B.M."/>
            <person name="Davalos L.M."/>
            <person name="Corthals A.P."/>
            <person name="Power M.L."/>
            <person name="Jones G."/>
            <person name="Ransome R.D."/>
            <person name="Dechmann D.K.N."/>
            <person name="Locatelli A.G."/>
            <person name="Puechmaille S.J."/>
            <person name="Fedrigo O."/>
            <person name="Jarvis E.D."/>
            <person name="Hiller M."/>
            <person name="Vernes S.C."/>
            <person name="Myers E.W."/>
            <person name="Teeling E.C."/>
        </authorList>
    </citation>
    <scope>NUCLEOTIDE SEQUENCE [LARGE SCALE GENOMIC DNA]</scope>
    <source>
        <strain evidence="2">MRhiFer1</strain>
        <tissue evidence="2">Lung</tissue>
    </source>
</reference>
<dbReference type="GO" id="GO:0003690">
    <property type="term" value="F:double-stranded DNA binding"/>
    <property type="evidence" value="ECO:0007669"/>
    <property type="project" value="TreeGrafter"/>
</dbReference>
<dbReference type="GO" id="GO:0031297">
    <property type="term" value="P:replication fork processing"/>
    <property type="evidence" value="ECO:0007669"/>
    <property type="project" value="TreeGrafter"/>
</dbReference>
<sequence length="195" mass="22844">MMLDKKQIRVLFLFDFKVGRKAAETTRNISNTFGPRSANERPMQWWFKKLCKGEESLEDERSGQPSEVDNDQLRAIIEADPLKTTREVAEELNVDHSMVIQHWKQIGKVKKLHKWVPHELMTNQKKKKSRHFEVSSSLILRNNNEQFLDRLVTCDEKWILYTGDDHLSSGIKKLQSTSQAKLAPKKKKKVMVNVW</sequence>
<dbReference type="GO" id="GO:0044774">
    <property type="term" value="P:mitotic DNA integrity checkpoint signaling"/>
    <property type="evidence" value="ECO:0007669"/>
    <property type="project" value="TreeGrafter"/>
</dbReference>
<dbReference type="GO" id="GO:0000793">
    <property type="term" value="C:condensed chromosome"/>
    <property type="evidence" value="ECO:0007669"/>
    <property type="project" value="TreeGrafter"/>
</dbReference>
<dbReference type="EMBL" id="JACAGC010000009">
    <property type="protein sequence ID" value="KAF6344935.1"/>
    <property type="molecule type" value="Genomic_DNA"/>
</dbReference>
<dbReference type="GO" id="GO:0006303">
    <property type="term" value="P:double-strand break repair via nonhomologous end joining"/>
    <property type="evidence" value="ECO:0007669"/>
    <property type="project" value="TreeGrafter"/>
</dbReference>
<dbReference type="InterPro" id="IPR041426">
    <property type="entry name" value="Mos1_HTH"/>
</dbReference>
<dbReference type="InterPro" id="IPR052709">
    <property type="entry name" value="Transposase-MT_Hybrid"/>
</dbReference>
<dbReference type="GO" id="GO:0046975">
    <property type="term" value="F:histone H3K36 methyltransferase activity"/>
    <property type="evidence" value="ECO:0007669"/>
    <property type="project" value="TreeGrafter"/>
</dbReference>
<dbReference type="InterPro" id="IPR036397">
    <property type="entry name" value="RNaseH_sf"/>
</dbReference>
<dbReference type="GO" id="GO:0015074">
    <property type="term" value="P:DNA integration"/>
    <property type="evidence" value="ECO:0007669"/>
    <property type="project" value="TreeGrafter"/>
</dbReference>
<evidence type="ECO:0000313" key="3">
    <source>
        <dbReference type="Proteomes" id="UP000585614"/>
    </source>
</evidence>
<feature type="domain" description="Mos1 transposase HTH" evidence="1">
    <location>
        <begin position="5"/>
        <end position="53"/>
    </location>
</feature>
<dbReference type="GO" id="GO:0003697">
    <property type="term" value="F:single-stranded DNA binding"/>
    <property type="evidence" value="ECO:0007669"/>
    <property type="project" value="TreeGrafter"/>
</dbReference>
<dbReference type="GO" id="GO:0005634">
    <property type="term" value="C:nucleus"/>
    <property type="evidence" value="ECO:0007669"/>
    <property type="project" value="TreeGrafter"/>
</dbReference>
<protein>
    <recommendedName>
        <fullName evidence="1">Mos1 transposase HTH domain-containing protein</fullName>
    </recommendedName>
</protein>
<organism evidence="2 3">
    <name type="scientific">Rhinolophus ferrumequinum</name>
    <name type="common">Greater horseshoe bat</name>
    <dbReference type="NCBI Taxonomy" id="59479"/>
    <lineage>
        <taxon>Eukaryota</taxon>
        <taxon>Metazoa</taxon>
        <taxon>Chordata</taxon>
        <taxon>Craniata</taxon>
        <taxon>Vertebrata</taxon>
        <taxon>Euteleostomi</taxon>
        <taxon>Mammalia</taxon>
        <taxon>Eutheria</taxon>
        <taxon>Laurasiatheria</taxon>
        <taxon>Chiroptera</taxon>
        <taxon>Yinpterochiroptera</taxon>
        <taxon>Rhinolophoidea</taxon>
        <taxon>Rhinolophidae</taxon>
        <taxon>Rhinolophinae</taxon>
        <taxon>Rhinolophus</taxon>
    </lineage>
</organism>
<dbReference type="GO" id="GO:0042800">
    <property type="term" value="F:histone H3K4 methyltransferase activity"/>
    <property type="evidence" value="ECO:0007669"/>
    <property type="project" value="TreeGrafter"/>
</dbReference>
<dbReference type="InterPro" id="IPR036388">
    <property type="entry name" value="WH-like_DNA-bd_sf"/>
</dbReference>
<proteinExistence type="predicted"/>
<name>A0A7J7X5H3_RHIFE</name>
<comment type="caution">
    <text evidence="2">The sequence shown here is derived from an EMBL/GenBank/DDBJ whole genome shotgun (WGS) entry which is preliminary data.</text>
</comment>
<dbReference type="PANTHER" id="PTHR46060">
    <property type="entry name" value="MARINER MOS1 TRANSPOSASE-LIKE PROTEIN"/>
    <property type="match status" value="1"/>
</dbReference>